<dbReference type="PANTHER" id="PTHR43537:SF53">
    <property type="entry name" value="HTH-TYPE TRANSCRIPTIONAL REPRESSOR NANR"/>
    <property type="match status" value="1"/>
</dbReference>
<evidence type="ECO:0000256" key="3">
    <source>
        <dbReference type="ARBA" id="ARBA00023163"/>
    </source>
</evidence>
<evidence type="ECO:0000256" key="1">
    <source>
        <dbReference type="ARBA" id="ARBA00023015"/>
    </source>
</evidence>
<dbReference type="SMART" id="SM00345">
    <property type="entry name" value="HTH_GNTR"/>
    <property type="match status" value="1"/>
</dbReference>
<proteinExistence type="predicted"/>
<accession>A0ABQ4TTQ6</accession>
<keyword evidence="1" id="KW-0805">Transcription regulation</keyword>
<dbReference type="EMBL" id="BPRB01000009">
    <property type="protein sequence ID" value="GJE58062.1"/>
    <property type="molecule type" value="Genomic_DNA"/>
</dbReference>
<dbReference type="SUPFAM" id="SSF48008">
    <property type="entry name" value="GntR ligand-binding domain-like"/>
    <property type="match status" value="1"/>
</dbReference>
<feature type="region of interest" description="Disordered" evidence="4">
    <location>
        <begin position="218"/>
        <end position="237"/>
    </location>
</feature>
<evidence type="ECO:0000256" key="2">
    <source>
        <dbReference type="ARBA" id="ARBA00023125"/>
    </source>
</evidence>
<reference evidence="6" key="1">
    <citation type="journal article" date="2021" name="Front. Microbiol.">
        <title>Comprehensive Comparative Genomics and Phenotyping of Methylobacterium Species.</title>
        <authorList>
            <person name="Alessa O."/>
            <person name="Ogura Y."/>
            <person name="Fujitani Y."/>
            <person name="Takami H."/>
            <person name="Hayashi T."/>
            <person name="Sahin N."/>
            <person name="Tani A."/>
        </authorList>
    </citation>
    <scope>NUCLEOTIDE SEQUENCE</scope>
    <source>
        <strain evidence="6">DSM 23632</strain>
    </source>
</reference>
<keyword evidence="2" id="KW-0238">DNA-binding</keyword>
<dbReference type="PROSITE" id="PS50949">
    <property type="entry name" value="HTH_GNTR"/>
    <property type="match status" value="1"/>
</dbReference>
<dbReference type="PANTHER" id="PTHR43537">
    <property type="entry name" value="TRANSCRIPTIONAL REGULATOR, GNTR FAMILY"/>
    <property type="match status" value="1"/>
</dbReference>
<name>A0ABQ4TTQ6_9HYPH</name>
<keyword evidence="3" id="KW-0804">Transcription</keyword>
<reference evidence="6" key="2">
    <citation type="submission" date="2021-08" db="EMBL/GenBank/DDBJ databases">
        <authorList>
            <person name="Tani A."/>
            <person name="Ola A."/>
            <person name="Ogura Y."/>
            <person name="Katsura K."/>
            <person name="Hayashi T."/>
        </authorList>
    </citation>
    <scope>NUCLEOTIDE SEQUENCE</scope>
    <source>
        <strain evidence="6">DSM 23632</strain>
    </source>
</reference>
<keyword evidence="7" id="KW-1185">Reference proteome</keyword>
<dbReference type="InterPro" id="IPR000524">
    <property type="entry name" value="Tscrpt_reg_HTH_GntR"/>
</dbReference>
<dbReference type="InterPro" id="IPR011711">
    <property type="entry name" value="GntR_C"/>
</dbReference>
<organism evidence="6 7">
    <name type="scientific">Methylobacterium trifolii</name>
    <dbReference type="NCBI Taxonomy" id="1003092"/>
    <lineage>
        <taxon>Bacteria</taxon>
        <taxon>Pseudomonadati</taxon>
        <taxon>Pseudomonadota</taxon>
        <taxon>Alphaproteobacteria</taxon>
        <taxon>Hyphomicrobiales</taxon>
        <taxon>Methylobacteriaceae</taxon>
        <taxon>Methylobacterium</taxon>
    </lineage>
</organism>
<dbReference type="SUPFAM" id="SSF46785">
    <property type="entry name" value="Winged helix' DNA-binding domain"/>
    <property type="match status" value="1"/>
</dbReference>
<dbReference type="SMART" id="SM00895">
    <property type="entry name" value="FCD"/>
    <property type="match status" value="1"/>
</dbReference>
<dbReference type="Proteomes" id="UP001055057">
    <property type="component" value="Unassembled WGS sequence"/>
</dbReference>
<dbReference type="InterPro" id="IPR008920">
    <property type="entry name" value="TF_FadR/GntR_C"/>
</dbReference>
<protein>
    <submittedName>
        <fullName evidence="6">HTH-type transcriptional repressor RspR</fullName>
    </submittedName>
</protein>
<comment type="caution">
    <text evidence="6">The sequence shown here is derived from an EMBL/GenBank/DDBJ whole genome shotgun (WGS) entry which is preliminary data.</text>
</comment>
<dbReference type="InterPro" id="IPR036390">
    <property type="entry name" value="WH_DNA-bd_sf"/>
</dbReference>
<dbReference type="Gene3D" id="1.10.10.10">
    <property type="entry name" value="Winged helix-like DNA-binding domain superfamily/Winged helix DNA-binding domain"/>
    <property type="match status" value="1"/>
</dbReference>
<dbReference type="InterPro" id="IPR036388">
    <property type="entry name" value="WH-like_DNA-bd_sf"/>
</dbReference>
<dbReference type="RefSeq" id="WP_238180701.1">
    <property type="nucleotide sequence ID" value="NZ_BPRB01000009.1"/>
</dbReference>
<feature type="domain" description="HTH gntR-type" evidence="5">
    <location>
        <begin position="4"/>
        <end position="71"/>
    </location>
</feature>
<evidence type="ECO:0000256" key="4">
    <source>
        <dbReference type="SAM" id="MobiDB-lite"/>
    </source>
</evidence>
<sequence>MSNQADRQSIEETILAAILAGKINPGTRLGEAALAKLFSVSRTRVREAMMRLETRGVVQVSPRRGWFVVEPSAEEAREAYQARRVIEAGLLHTLTGMAPEQIGRLKAHLARERAALAAGDVGESTALLGDFHTLLAGLLGNRLLTDVLRDLTARTTLISMLYQSRAKAGASSCEHHEIVAALEAGDFPGAARLMDEHIRAVEDGLDLHARPDPLSGLHAFLPRERAGPDESDTFEEP</sequence>
<dbReference type="Pfam" id="PF00392">
    <property type="entry name" value="GntR"/>
    <property type="match status" value="1"/>
</dbReference>
<evidence type="ECO:0000259" key="5">
    <source>
        <dbReference type="PROSITE" id="PS50949"/>
    </source>
</evidence>
<dbReference type="CDD" id="cd07377">
    <property type="entry name" value="WHTH_GntR"/>
    <property type="match status" value="1"/>
</dbReference>
<evidence type="ECO:0000313" key="6">
    <source>
        <dbReference type="EMBL" id="GJE58062.1"/>
    </source>
</evidence>
<dbReference type="Pfam" id="PF07729">
    <property type="entry name" value="FCD"/>
    <property type="match status" value="1"/>
</dbReference>
<gene>
    <name evidence="6" type="primary">rspR_1</name>
    <name evidence="6" type="ORF">MPOCJGCO_0140</name>
</gene>
<evidence type="ECO:0000313" key="7">
    <source>
        <dbReference type="Proteomes" id="UP001055057"/>
    </source>
</evidence>
<dbReference type="Gene3D" id="1.20.120.530">
    <property type="entry name" value="GntR ligand-binding domain-like"/>
    <property type="match status" value="1"/>
</dbReference>